<protein>
    <submittedName>
        <fullName evidence="1">Uncharacterized protein</fullName>
    </submittedName>
</protein>
<comment type="caution">
    <text evidence="1">The sequence shown here is derived from an EMBL/GenBank/DDBJ whole genome shotgun (WGS) entry which is preliminary data.</text>
</comment>
<evidence type="ECO:0000313" key="1">
    <source>
        <dbReference type="EMBL" id="MDV2080397.1"/>
    </source>
</evidence>
<keyword evidence="2" id="KW-1185">Reference proteome</keyword>
<sequence>MKNIHKPIADFMAFYATKLNDDAVLSVLNKLSIDTEDEAKSVVAFLDAMCKQVLEDSKTKIVVLSQTVCTSDAEKVCAVVEDCIEAAGYRHLVVRSELLIYPSS</sequence>
<dbReference type="Proteomes" id="UP001269819">
    <property type="component" value="Unassembled WGS sequence"/>
</dbReference>
<proteinExistence type="predicted"/>
<accession>A0ABU3W1I2</accession>
<dbReference type="RefSeq" id="WP_316974812.1">
    <property type="nucleotide sequence ID" value="NZ_JAWIIJ010000013.1"/>
</dbReference>
<gene>
    <name evidence="1" type="ORF">RYS15_17055</name>
</gene>
<organism evidence="1 2">
    <name type="scientific">Marinobacter xestospongiae</name>
    <dbReference type="NCBI Taxonomy" id="994319"/>
    <lineage>
        <taxon>Bacteria</taxon>
        <taxon>Pseudomonadati</taxon>
        <taxon>Pseudomonadota</taxon>
        <taxon>Gammaproteobacteria</taxon>
        <taxon>Pseudomonadales</taxon>
        <taxon>Marinobacteraceae</taxon>
        <taxon>Marinobacter</taxon>
    </lineage>
</organism>
<evidence type="ECO:0000313" key="2">
    <source>
        <dbReference type="Proteomes" id="UP001269819"/>
    </source>
</evidence>
<dbReference type="EMBL" id="JAWIIJ010000013">
    <property type="protein sequence ID" value="MDV2080397.1"/>
    <property type="molecule type" value="Genomic_DNA"/>
</dbReference>
<name>A0ABU3W1I2_9GAMM</name>
<reference evidence="1 2" key="1">
    <citation type="submission" date="2023-10" db="EMBL/GenBank/DDBJ databases">
        <title>Characteristics and mechanism of a salt-tolerant marine origin heterotrophic nitrifying- aerobic denitrifying bacteria Marinobacter xestospongiae HN1.</title>
        <authorList>
            <person name="Qi R."/>
        </authorList>
    </citation>
    <scope>NUCLEOTIDE SEQUENCE [LARGE SCALE GENOMIC DNA]</scope>
    <source>
        <strain evidence="1 2">HN1</strain>
    </source>
</reference>